<evidence type="ECO:0000256" key="1">
    <source>
        <dbReference type="SAM" id="Phobius"/>
    </source>
</evidence>
<name>A0AAW5B682_9BACI</name>
<protein>
    <submittedName>
        <fullName evidence="2">Uncharacterized protein</fullName>
    </submittedName>
</protein>
<organism evidence="2 3">
    <name type="scientific">Oceanobacillus jordanicus</name>
    <dbReference type="NCBI Taxonomy" id="2867266"/>
    <lineage>
        <taxon>Bacteria</taxon>
        <taxon>Bacillati</taxon>
        <taxon>Bacillota</taxon>
        <taxon>Bacilli</taxon>
        <taxon>Bacillales</taxon>
        <taxon>Bacillaceae</taxon>
        <taxon>Oceanobacillus</taxon>
    </lineage>
</organism>
<dbReference type="RefSeq" id="WP_238020442.1">
    <property type="nucleotide sequence ID" value="NZ_JAIFZM010000010.1"/>
</dbReference>
<keyword evidence="3" id="KW-1185">Reference proteome</keyword>
<comment type="caution">
    <text evidence="2">The sequence shown here is derived from an EMBL/GenBank/DDBJ whole genome shotgun (WGS) entry which is preliminary data.</text>
</comment>
<keyword evidence="1" id="KW-1133">Transmembrane helix</keyword>
<proteinExistence type="predicted"/>
<dbReference type="EMBL" id="JAIFZM010000010">
    <property type="protein sequence ID" value="MCG3420024.1"/>
    <property type="molecule type" value="Genomic_DNA"/>
</dbReference>
<evidence type="ECO:0000313" key="2">
    <source>
        <dbReference type="EMBL" id="MCG3420024.1"/>
    </source>
</evidence>
<reference evidence="2 3" key="1">
    <citation type="journal article" date="2022" name="Evol. Bioinform. Online">
        <title>Draft Genome Sequence of Oceanobacillus jordanicus Strain GSFE11, a Halotolerant Plant Growth-Promoting Bacterial Endophyte Isolated From the Jordan Valley.</title>
        <authorList>
            <person name="Alhindi T."/>
            <person name="Albdaiwi R."/>
        </authorList>
    </citation>
    <scope>NUCLEOTIDE SEQUENCE [LARGE SCALE GENOMIC DNA]</scope>
    <source>
        <strain evidence="2 3">GSFE11</strain>
    </source>
</reference>
<dbReference type="Proteomes" id="UP001199631">
    <property type="component" value="Unassembled WGS sequence"/>
</dbReference>
<feature type="transmembrane region" description="Helical" evidence="1">
    <location>
        <begin position="7"/>
        <end position="24"/>
    </location>
</feature>
<sequence>MNSKTVFGLIGSAFITVVGLYRLFSESLSSTPLFIAYLFIITGFIGGCANGIKLLKYKKI</sequence>
<accession>A0AAW5B682</accession>
<feature type="transmembrane region" description="Helical" evidence="1">
    <location>
        <begin position="36"/>
        <end position="55"/>
    </location>
</feature>
<gene>
    <name evidence="2" type="ORF">K3T81_12755</name>
</gene>
<dbReference type="AlphaFoldDB" id="A0AAW5B682"/>
<keyword evidence="1" id="KW-0472">Membrane</keyword>
<evidence type="ECO:0000313" key="3">
    <source>
        <dbReference type="Proteomes" id="UP001199631"/>
    </source>
</evidence>
<keyword evidence="1" id="KW-0812">Transmembrane</keyword>